<organism evidence="2 3">
    <name type="scientific">Stephania yunnanensis</name>
    <dbReference type="NCBI Taxonomy" id="152371"/>
    <lineage>
        <taxon>Eukaryota</taxon>
        <taxon>Viridiplantae</taxon>
        <taxon>Streptophyta</taxon>
        <taxon>Embryophyta</taxon>
        <taxon>Tracheophyta</taxon>
        <taxon>Spermatophyta</taxon>
        <taxon>Magnoliopsida</taxon>
        <taxon>Ranunculales</taxon>
        <taxon>Menispermaceae</taxon>
        <taxon>Menispermoideae</taxon>
        <taxon>Cissampelideae</taxon>
        <taxon>Stephania</taxon>
    </lineage>
</organism>
<evidence type="ECO:0000313" key="3">
    <source>
        <dbReference type="Proteomes" id="UP001420932"/>
    </source>
</evidence>
<feature type="compositionally biased region" description="Polar residues" evidence="1">
    <location>
        <begin position="138"/>
        <end position="149"/>
    </location>
</feature>
<evidence type="ECO:0000256" key="1">
    <source>
        <dbReference type="SAM" id="MobiDB-lite"/>
    </source>
</evidence>
<feature type="region of interest" description="Disordered" evidence="1">
    <location>
        <begin position="138"/>
        <end position="171"/>
    </location>
</feature>
<accession>A0AAP0P2S3</accession>
<protein>
    <submittedName>
        <fullName evidence="2">Uncharacterized protein</fullName>
    </submittedName>
</protein>
<sequence>MSVYFASTKDQLRSPMLASLPLDLDSLYIKLTPRCLLGTRLHPTTHGEELHGLIEWDSHDPFKASWVPLPSQDHQPGLVTRPFINSPPVHPISEALPVLKSFPTCASATRTNIPTINLEDKIALNDGGDDVIHGLDLNSSATNRNSNPHIRNEPRPKRTTQRPTWAKDYLF</sequence>
<dbReference type="AlphaFoldDB" id="A0AAP0P2S3"/>
<dbReference type="EMBL" id="JBBNAF010000007">
    <property type="protein sequence ID" value="KAK9128004.1"/>
    <property type="molecule type" value="Genomic_DNA"/>
</dbReference>
<keyword evidence="3" id="KW-1185">Reference proteome</keyword>
<reference evidence="2 3" key="1">
    <citation type="submission" date="2024-01" db="EMBL/GenBank/DDBJ databases">
        <title>Genome assemblies of Stephania.</title>
        <authorList>
            <person name="Yang L."/>
        </authorList>
    </citation>
    <scope>NUCLEOTIDE SEQUENCE [LARGE SCALE GENOMIC DNA]</scope>
    <source>
        <strain evidence="2">YNDBR</strain>
        <tissue evidence="2">Leaf</tissue>
    </source>
</reference>
<name>A0AAP0P2S3_9MAGN</name>
<comment type="caution">
    <text evidence="2">The sequence shown here is derived from an EMBL/GenBank/DDBJ whole genome shotgun (WGS) entry which is preliminary data.</text>
</comment>
<gene>
    <name evidence="2" type="ORF">Syun_016801</name>
</gene>
<proteinExistence type="predicted"/>
<dbReference type="Proteomes" id="UP001420932">
    <property type="component" value="Unassembled WGS sequence"/>
</dbReference>
<evidence type="ECO:0000313" key="2">
    <source>
        <dbReference type="EMBL" id="KAK9128004.1"/>
    </source>
</evidence>